<evidence type="ECO:0000256" key="7">
    <source>
        <dbReference type="SAM" id="Phobius"/>
    </source>
</evidence>
<evidence type="ECO:0000256" key="3">
    <source>
        <dbReference type="ARBA" id="ARBA00022475"/>
    </source>
</evidence>
<keyword evidence="4 7" id="KW-0812">Transmembrane</keyword>
<organism evidence="8 9">
    <name type="scientific">Microlunatus spumicola</name>
    <dbReference type="NCBI Taxonomy" id="81499"/>
    <lineage>
        <taxon>Bacteria</taxon>
        <taxon>Bacillati</taxon>
        <taxon>Actinomycetota</taxon>
        <taxon>Actinomycetes</taxon>
        <taxon>Propionibacteriales</taxon>
        <taxon>Propionibacteriaceae</taxon>
        <taxon>Microlunatus</taxon>
    </lineage>
</organism>
<keyword evidence="5 7" id="KW-1133">Transmembrane helix</keyword>
<dbReference type="PANTHER" id="PTHR30250">
    <property type="entry name" value="PST FAMILY PREDICTED COLANIC ACID TRANSPORTER"/>
    <property type="match status" value="1"/>
</dbReference>
<feature type="transmembrane region" description="Helical" evidence="7">
    <location>
        <begin position="382"/>
        <end position="403"/>
    </location>
</feature>
<evidence type="ECO:0000313" key="8">
    <source>
        <dbReference type="EMBL" id="GAA3574364.1"/>
    </source>
</evidence>
<evidence type="ECO:0000256" key="1">
    <source>
        <dbReference type="ARBA" id="ARBA00004651"/>
    </source>
</evidence>
<name>A0ABP6Y0M3_9ACTN</name>
<dbReference type="RefSeq" id="WP_204910124.1">
    <property type="nucleotide sequence ID" value="NZ_BAAAYR010000004.1"/>
</dbReference>
<keyword evidence="3" id="KW-1003">Cell membrane</keyword>
<protein>
    <submittedName>
        <fullName evidence="8">Lipopolysaccharide biosynthesis protein</fullName>
    </submittedName>
</protein>
<evidence type="ECO:0000313" key="9">
    <source>
        <dbReference type="Proteomes" id="UP001500767"/>
    </source>
</evidence>
<evidence type="ECO:0000256" key="5">
    <source>
        <dbReference type="ARBA" id="ARBA00022989"/>
    </source>
</evidence>
<dbReference type="InterPro" id="IPR050833">
    <property type="entry name" value="Poly_Biosynth_Transport"/>
</dbReference>
<comment type="similarity">
    <text evidence="2">Belongs to the polysaccharide synthase family.</text>
</comment>
<dbReference type="Proteomes" id="UP001500767">
    <property type="component" value="Unassembled WGS sequence"/>
</dbReference>
<gene>
    <name evidence="8" type="ORF">GCM10022197_34200</name>
</gene>
<proteinExistence type="inferred from homology"/>
<reference evidence="9" key="1">
    <citation type="journal article" date="2019" name="Int. J. Syst. Evol. Microbiol.">
        <title>The Global Catalogue of Microorganisms (GCM) 10K type strain sequencing project: providing services to taxonomists for standard genome sequencing and annotation.</title>
        <authorList>
            <consortium name="The Broad Institute Genomics Platform"/>
            <consortium name="The Broad Institute Genome Sequencing Center for Infectious Disease"/>
            <person name="Wu L."/>
            <person name="Ma J."/>
        </authorList>
    </citation>
    <scope>NUCLEOTIDE SEQUENCE [LARGE SCALE GENOMIC DNA]</scope>
    <source>
        <strain evidence="9">JCM 16540</strain>
    </source>
</reference>
<comment type="subcellular location">
    <subcellularLocation>
        <location evidence="1">Cell membrane</location>
        <topology evidence="1">Multi-pass membrane protein</topology>
    </subcellularLocation>
</comment>
<feature type="transmembrane region" description="Helical" evidence="7">
    <location>
        <begin position="150"/>
        <end position="173"/>
    </location>
</feature>
<feature type="transmembrane region" description="Helical" evidence="7">
    <location>
        <begin position="112"/>
        <end position="129"/>
    </location>
</feature>
<keyword evidence="6 7" id="KW-0472">Membrane</keyword>
<feature type="transmembrane region" description="Helical" evidence="7">
    <location>
        <begin position="80"/>
        <end position="100"/>
    </location>
</feature>
<dbReference type="Pfam" id="PF13440">
    <property type="entry name" value="Polysacc_synt_3"/>
    <property type="match status" value="1"/>
</dbReference>
<accession>A0ABP6Y0M3</accession>
<evidence type="ECO:0000256" key="2">
    <source>
        <dbReference type="ARBA" id="ARBA00007430"/>
    </source>
</evidence>
<feature type="transmembrane region" description="Helical" evidence="7">
    <location>
        <begin position="291"/>
        <end position="315"/>
    </location>
</feature>
<dbReference type="CDD" id="cd13127">
    <property type="entry name" value="MATE_tuaB_like"/>
    <property type="match status" value="1"/>
</dbReference>
<dbReference type="EMBL" id="BAAAYR010000004">
    <property type="protein sequence ID" value="GAA3574364.1"/>
    <property type="molecule type" value="Genomic_DNA"/>
</dbReference>
<feature type="transmembrane region" description="Helical" evidence="7">
    <location>
        <begin position="179"/>
        <end position="198"/>
    </location>
</feature>
<evidence type="ECO:0000256" key="6">
    <source>
        <dbReference type="ARBA" id="ARBA00023136"/>
    </source>
</evidence>
<feature type="transmembrane region" description="Helical" evidence="7">
    <location>
        <begin position="415"/>
        <end position="434"/>
    </location>
</feature>
<sequence>MVDLGRAAARGTAFTLGAQGGRFVLQIGSLVVLARLLSPEAFGLVAMATSVLGVAELIRDFGLSSAAIQAKHLSDAERTNLFWLNVAIGTTCAIVALALAHPIASLYGDPRVAGVVLALAGLLVVSGVTTQFRAELSRDLRFGPLGVVELSAQAGGVAVAIASAALGAGYWSIVAQQGTVVLLTCVLCVAFCGWRPGLPRRTTSVRRFVRFGSHVLGTQVLGYATNNVDNVGIGAVWGAGPLGVYSRAYQLLMVPINQINDPMSRVVLPVLSRVQDDQPTLQRYVEKAQRVGTYGLGPAFAVAAGVAAPLVALLFGPQWTAVVPVFVALAVGGVFRGVGLVTYWGFLARGRADKQLRMYLVTRPLMIGMILAGLPWGPVGVAAGHSAAFAVYWVVALLYMGRVTGLDSGRLLRQALLALGGLSLPLGLLAYLGTRLVDGTVWQLVVAGLLALAWVGLLLLLLPSARAELLAARGLLRRERVTPAEGVRTPR</sequence>
<keyword evidence="9" id="KW-1185">Reference proteome</keyword>
<feature type="transmembrane region" description="Helical" evidence="7">
    <location>
        <begin position="358"/>
        <end position="376"/>
    </location>
</feature>
<feature type="transmembrane region" description="Helical" evidence="7">
    <location>
        <begin position="321"/>
        <end position="346"/>
    </location>
</feature>
<comment type="caution">
    <text evidence="8">The sequence shown here is derived from an EMBL/GenBank/DDBJ whole genome shotgun (WGS) entry which is preliminary data.</text>
</comment>
<dbReference type="PANTHER" id="PTHR30250:SF10">
    <property type="entry name" value="LIPOPOLYSACCHARIDE BIOSYNTHESIS PROTEIN WZXC"/>
    <property type="match status" value="1"/>
</dbReference>
<evidence type="ECO:0000256" key="4">
    <source>
        <dbReference type="ARBA" id="ARBA00022692"/>
    </source>
</evidence>
<feature type="transmembrane region" description="Helical" evidence="7">
    <location>
        <begin position="440"/>
        <end position="462"/>
    </location>
</feature>